<dbReference type="Gene3D" id="3.40.50.1820">
    <property type="entry name" value="alpha/beta hydrolase"/>
    <property type="match status" value="1"/>
</dbReference>
<comment type="caution">
    <text evidence="2">The sequence shown here is derived from an EMBL/GenBank/DDBJ whole genome shotgun (WGS) entry which is preliminary data.</text>
</comment>
<evidence type="ECO:0000313" key="2">
    <source>
        <dbReference type="EMBL" id="KAL2050433.1"/>
    </source>
</evidence>
<gene>
    <name evidence="2" type="ORF">ABVK25_009267</name>
</gene>
<reference evidence="2 3" key="1">
    <citation type="submission" date="2024-09" db="EMBL/GenBank/DDBJ databases">
        <title>Rethinking Asexuality: The Enigmatic Case of Functional Sexual Genes in Lepraria (Stereocaulaceae).</title>
        <authorList>
            <person name="Doellman M."/>
            <person name="Sun Y."/>
            <person name="Barcenas-Pena A."/>
            <person name="Lumbsch H.T."/>
            <person name="Grewe F."/>
        </authorList>
    </citation>
    <scope>NUCLEOTIDE SEQUENCE [LARGE SCALE GENOMIC DNA]</scope>
    <source>
        <strain evidence="2 3">Grewe 0041</strain>
    </source>
</reference>
<accession>A0ABR4AZ60</accession>
<name>A0ABR4AZ60_9LECA</name>
<dbReference type="InterPro" id="IPR029058">
    <property type="entry name" value="AB_hydrolase_fold"/>
</dbReference>
<protein>
    <submittedName>
        <fullName evidence="2">Uncharacterized protein</fullName>
    </submittedName>
</protein>
<evidence type="ECO:0000313" key="3">
    <source>
        <dbReference type="Proteomes" id="UP001590951"/>
    </source>
</evidence>
<dbReference type="Proteomes" id="UP001590951">
    <property type="component" value="Unassembled WGS sequence"/>
</dbReference>
<sequence length="171" mass="18978">MSSLNAIKTKLKLPPLRSLFVVTSSPSRRIYYIAGDSFCMPPFSEHRAFSAELSGKLLRFTINLISPPFAPHSPAPVTFSRLVQLFNTLMASKSDEIISFAGDSSRENLVLSLVLHALKEDPTMRYPGSIMPIPPVVDLRLTNPKINDVESKDSELRRNIEEKTAKSCADS</sequence>
<feature type="compositionally biased region" description="Basic and acidic residues" evidence="1">
    <location>
        <begin position="152"/>
        <end position="165"/>
    </location>
</feature>
<keyword evidence="3" id="KW-1185">Reference proteome</keyword>
<feature type="region of interest" description="Disordered" evidence="1">
    <location>
        <begin position="152"/>
        <end position="171"/>
    </location>
</feature>
<organism evidence="2 3">
    <name type="scientific">Lepraria finkii</name>
    <dbReference type="NCBI Taxonomy" id="1340010"/>
    <lineage>
        <taxon>Eukaryota</taxon>
        <taxon>Fungi</taxon>
        <taxon>Dikarya</taxon>
        <taxon>Ascomycota</taxon>
        <taxon>Pezizomycotina</taxon>
        <taxon>Lecanoromycetes</taxon>
        <taxon>OSLEUM clade</taxon>
        <taxon>Lecanoromycetidae</taxon>
        <taxon>Lecanorales</taxon>
        <taxon>Lecanorineae</taxon>
        <taxon>Stereocaulaceae</taxon>
        <taxon>Lepraria</taxon>
    </lineage>
</organism>
<evidence type="ECO:0000256" key="1">
    <source>
        <dbReference type="SAM" id="MobiDB-lite"/>
    </source>
</evidence>
<dbReference type="EMBL" id="JBHFEH010000047">
    <property type="protein sequence ID" value="KAL2050433.1"/>
    <property type="molecule type" value="Genomic_DNA"/>
</dbReference>
<proteinExistence type="predicted"/>